<reference evidence="2" key="1">
    <citation type="journal article" date="2024" name="Gigascience">
        <title>Chromosome-level genome of the poultry shaft louse Menopon gallinae provides insight into the host-switching and adaptive evolution of parasitic lice.</title>
        <authorList>
            <person name="Xu Y."/>
            <person name="Ma L."/>
            <person name="Liu S."/>
            <person name="Liang Y."/>
            <person name="Liu Q."/>
            <person name="He Z."/>
            <person name="Tian L."/>
            <person name="Duan Y."/>
            <person name="Cai W."/>
            <person name="Li H."/>
            <person name="Song F."/>
        </authorList>
    </citation>
    <scope>NUCLEOTIDE SEQUENCE</scope>
    <source>
        <strain evidence="2">Cailab_2023a</strain>
    </source>
</reference>
<sequence length="167" mass="18568">MRTADPNAMESRKSLDLSNKNLVFLLVDVCVSLQLVVLLLNGNQLANKLVSFPTSIGSMVQLKELSLNNNKLALFQKRSAACEACHEMPAAEPLTGPSGDSEKSPWITCLNTSPVRRGPWHLKEHTLAQRADVARRMRMETVYGINPDAFTGRRMYSRSIPPTKECL</sequence>
<dbReference type="InterPro" id="IPR032675">
    <property type="entry name" value="LRR_dom_sf"/>
</dbReference>
<comment type="caution">
    <text evidence="2">The sequence shown here is derived from an EMBL/GenBank/DDBJ whole genome shotgun (WGS) entry which is preliminary data.</text>
</comment>
<dbReference type="AlphaFoldDB" id="A0AAW2H8W1"/>
<name>A0AAW2H8W1_9NEOP</name>
<dbReference type="Gene3D" id="3.80.10.10">
    <property type="entry name" value="Ribonuclease Inhibitor"/>
    <property type="match status" value="1"/>
</dbReference>
<accession>A0AAW2H8W1</accession>
<keyword evidence="1" id="KW-0472">Membrane</keyword>
<keyword evidence="1" id="KW-1133">Transmembrane helix</keyword>
<proteinExistence type="predicted"/>
<protein>
    <submittedName>
        <fullName evidence="2">Uncharacterized protein</fullName>
    </submittedName>
</protein>
<dbReference type="SUPFAM" id="SSF52075">
    <property type="entry name" value="Outer arm dynein light chain 1"/>
    <property type="match status" value="1"/>
</dbReference>
<evidence type="ECO:0000256" key="1">
    <source>
        <dbReference type="SAM" id="Phobius"/>
    </source>
</evidence>
<gene>
    <name evidence="2" type="ORF">PYX00_011655</name>
</gene>
<feature type="transmembrane region" description="Helical" evidence="1">
    <location>
        <begin position="21"/>
        <end position="40"/>
    </location>
</feature>
<organism evidence="2">
    <name type="scientific">Menopon gallinae</name>
    <name type="common">poultry shaft louse</name>
    <dbReference type="NCBI Taxonomy" id="328185"/>
    <lineage>
        <taxon>Eukaryota</taxon>
        <taxon>Metazoa</taxon>
        <taxon>Ecdysozoa</taxon>
        <taxon>Arthropoda</taxon>
        <taxon>Hexapoda</taxon>
        <taxon>Insecta</taxon>
        <taxon>Pterygota</taxon>
        <taxon>Neoptera</taxon>
        <taxon>Paraneoptera</taxon>
        <taxon>Psocodea</taxon>
        <taxon>Troctomorpha</taxon>
        <taxon>Phthiraptera</taxon>
        <taxon>Amblycera</taxon>
        <taxon>Menoponidae</taxon>
        <taxon>Menopon</taxon>
    </lineage>
</organism>
<keyword evidence="1" id="KW-0812">Transmembrane</keyword>
<dbReference type="EMBL" id="JARGDH010000006">
    <property type="protein sequence ID" value="KAL0265938.1"/>
    <property type="molecule type" value="Genomic_DNA"/>
</dbReference>
<evidence type="ECO:0000313" key="2">
    <source>
        <dbReference type="EMBL" id="KAL0265938.1"/>
    </source>
</evidence>